<feature type="domain" description="Amidase" evidence="2">
    <location>
        <begin position="249"/>
        <end position="328"/>
    </location>
</feature>
<dbReference type="AlphaFoldDB" id="A0A167GV94"/>
<dbReference type="PANTHER" id="PTHR42678:SF34">
    <property type="entry name" value="OS04G0183300 PROTEIN"/>
    <property type="match status" value="1"/>
</dbReference>
<dbReference type="STRING" id="1330018.A0A167GV94"/>
<evidence type="ECO:0000259" key="2">
    <source>
        <dbReference type="Pfam" id="PF01425"/>
    </source>
</evidence>
<proteinExistence type="predicted"/>
<dbReference type="PANTHER" id="PTHR42678">
    <property type="entry name" value="AMIDASE"/>
    <property type="match status" value="1"/>
</dbReference>
<organism evidence="3 4">
    <name type="scientific">Calocera viscosa (strain TUFC12733)</name>
    <dbReference type="NCBI Taxonomy" id="1330018"/>
    <lineage>
        <taxon>Eukaryota</taxon>
        <taxon>Fungi</taxon>
        <taxon>Dikarya</taxon>
        <taxon>Basidiomycota</taxon>
        <taxon>Agaricomycotina</taxon>
        <taxon>Dacrymycetes</taxon>
        <taxon>Dacrymycetales</taxon>
        <taxon>Dacrymycetaceae</taxon>
        <taxon>Calocera</taxon>
    </lineage>
</organism>
<evidence type="ECO:0000313" key="3">
    <source>
        <dbReference type="EMBL" id="KZO90944.1"/>
    </source>
</evidence>
<dbReference type="Proteomes" id="UP000076738">
    <property type="component" value="Unassembled WGS sequence"/>
</dbReference>
<dbReference type="SUPFAM" id="SSF75304">
    <property type="entry name" value="Amidase signature (AS) enzymes"/>
    <property type="match status" value="1"/>
</dbReference>
<dbReference type="OrthoDB" id="566138at2759"/>
<dbReference type="Gene3D" id="3.90.1300.10">
    <property type="entry name" value="Amidase signature (AS) domain"/>
    <property type="match status" value="2"/>
</dbReference>
<gene>
    <name evidence="3" type="ORF">CALVIDRAFT_568621</name>
</gene>
<protein>
    <submittedName>
        <fullName evidence="3">Amidase signature enzyme</fullName>
    </submittedName>
</protein>
<feature type="compositionally biased region" description="Basic residues" evidence="1">
    <location>
        <begin position="83"/>
        <end position="94"/>
    </location>
</feature>
<feature type="compositionally biased region" description="Low complexity" evidence="1">
    <location>
        <begin position="96"/>
        <end position="106"/>
    </location>
</feature>
<evidence type="ECO:0000313" key="4">
    <source>
        <dbReference type="Proteomes" id="UP000076738"/>
    </source>
</evidence>
<reference evidence="3 4" key="1">
    <citation type="journal article" date="2016" name="Mol. Biol. Evol.">
        <title>Comparative Genomics of Early-Diverging Mushroom-Forming Fungi Provides Insights into the Origins of Lignocellulose Decay Capabilities.</title>
        <authorList>
            <person name="Nagy L.G."/>
            <person name="Riley R."/>
            <person name="Tritt A."/>
            <person name="Adam C."/>
            <person name="Daum C."/>
            <person name="Floudas D."/>
            <person name="Sun H."/>
            <person name="Yadav J.S."/>
            <person name="Pangilinan J."/>
            <person name="Larsson K.H."/>
            <person name="Matsuura K."/>
            <person name="Barry K."/>
            <person name="Labutti K."/>
            <person name="Kuo R."/>
            <person name="Ohm R.A."/>
            <person name="Bhattacharya S.S."/>
            <person name="Shirouzu T."/>
            <person name="Yoshinaga Y."/>
            <person name="Martin F.M."/>
            <person name="Grigoriev I.V."/>
            <person name="Hibbett D.S."/>
        </authorList>
    </citation>
    <scope>NUCLEOTIDE SEQUENCE [LARGE SCALE GENOMIC DNA]</scope>
    <source>
        <strain evidence="3 4">TUFC12733</strain>
    </source>
</reference>
<feature type="region of interest" description="Disordered" evidence="1">
    <location>
        <begin position="83"/>
        <end position="106"/>
    </location>
</feature>
<dbReference type="InterPro" id="IPR023631">
    <property type="entry name" value="Amidase_dom"/>
</dbReference>
<dbReference type="Pfam" id="PF01425">
    <property type="entry name" value="Amidase"/>
    <property type="match status" value="1"/>
</dbReference>
<dbReference type="InterPro" id="IPR036928">
    <property type="entry name" value="AS_sf"/>
</dbReference>
<dbReference type="EMBL" id="KV417331">
    <property type="protein sequence ID" value="KZO90944.1"/>
    <property type="molecule type" value="Genomic_DNA"/>
</dbReference>
<keyword evidence="4" id="KW-1185">Reference proteome</keyword>
<name>A0A167GV94_CALVF</name>
<accession>A0A167GV94</accession>
<sequence>MSVHAIAQCRHPLALPGKLVGQQRLCCPAKFSLVARSPRSSLAPAAALTTPEIVALVHDEKTIDAAASIFGLGSIRRGAHHSGRAASAKVRKARSSTETSNSTLSSNAATTIISPSPWYLVGIPEVNPVLRAVIETNLDVVAVAAQLDTERKNGSVMGIIHGIPNIFKDNIATLDKMNPTVTRMRLKAAEAIILANAGLCQSAKYRYSNSTNGWTSRGAQIMGRRPVSSVPFLTRMFALISCSRCVLPGSGMCSSIDIAAAAHGAETSGSITGPSQRNSLTGIKPTVGLTSHALVVPISHAPDTLAPMMRTMKDAAYIQSVIVGKDAQAAFNQTLKLFKPLGTIITESADFPNLAEYRASSNTTNVLHSDFKYDIADYFEQKVGRQPNQHHQPCAAHQLYRALPAEGYSGWDVARWIGAANLTWEIGSAEYWAAAAQADSYLEQEATILGWLEKDGLDALINLSSMSPTYAAIAGYPILRCRMATTHRAPS</sequence>
<evidence type="ECO:0000256" key="1">
    <source>
        <dbReference type="SAM" id="MobiDB-lite"/>
    </source>
</evidence>